<evidence type="ECO:0000256" key="5">
    <source>
        <dbReference type="RuleBase" id="RU003375"/>
    </source>
</evidence>
<keyword evidence="2 5" id="KW-0812">Transmembrane</keyword>
<name>A0A2T9XXY0_9FUNG</name>
<dbReference type="PROSITE" id="PS50253">
    <property type="entry name" value="COX3"/>
    <property type="match status" value="1"/>
</dbReference>
<keyword evidence="3 6" id="KW-1133">Transmembrane helix</keyword>
<comment type="subcellular location">
    <subcellularLocation>
        <location evidence="1">Membrane</location>
        <topology evidence="1">Multi-pass membrane protein</topology>
    </subcellularLocation>
</comment>
<accession>A0A2T9XXY0</accession>
<proteinExistence type="inferred from homology"/>
<sequence length="63" mass="7119">ETSPWPIATSFSLFNVMSSIVLVLQGYNSFSLNIGIISLLLCMCLWWKDVIIESTFQGHHTTK</sequence>
<keyword evidence="5" id="KW-0496">Mitochondrion</keyword>
<comment type="similarity">
    <text evidence="5">Belongs to the cytochrome c oxidase subunit 3 family.</text>
</comment>
<evidence type="ECO:0000256" key="2">
    <source>
        <dbReference type="ARBA" id="ARBA00022692"/>
    </source>
</evidence>
<dbReference type="GO" id="GO:0004129">
    <property type="term" value="F:cytochrome-c oxidase activity"/>
    <property type="evidence" value="ECO:0007669"/>
    <property type="project" value="InterPro"/>
</dbReference>
<dbReference type="OrthoDB" id="5565509at2759"/>
<dbReference type="Pfam" id="PF00510">
    <property type="entry name" value="COX3"/>
    <property type="match status" value="1"/>
</dbReference>
<evidence type="ECO:0000256" key="6">
    <source>
        <dbReference type="SAM" id="Phobius"/>
    </source>
</evidence>
<dbReference type="Gene3D" id="1.10.287.70">
    <property type="match status" value="1"/>
</dbReference>
<dbReference type="EMBL" id="MBFR01000984">
    <property type="protein sequence ID" value="PVU84920.1"/>
    <property type="molecule type" value="Genomic_DNA"/>
</dbReference>
<evidence type="ECO:0000256" key="1">
    <source>
        <dbReference type="ARBA" id="ARBA00004141"/>
    </source>
</evidence>
<reference evidence="8 9" key="1">
    <citation type="journal article" date="2018" name="MBio">
        <title>Comparative Genomics Reveals the Core Gene Toolbox for the Fungus-Insect Symbiosis.</title>
        <authorList>
            <person name="Wang Y."/>
            <person name="Stata M."/>
            <person name="Wang W."/>
            <person name="Stajich J.E."/>
            <person name="White M.M."/>
            <person name="Moncalvo J.M."/>
        </authorList>
    </citation>
    <scope>NUCLEOTIDE SEQUENCE [LARGE SCALE GENOMIC DNA]</scope>
    <source>
        <strain evidence="8 9">SWE-8-4</strain>
    </source>
</reference>
<organism evidence="8 9">
    <name type="scientific">Smittium simulii</name>
    <dbReference type="NCBI Taxonomy" id="133385"/>
    <lineage>
        <taxon>Eukaryota</taxon>
        <taxon>Fungi</taxon>
        <taxon>Fungi incertae sedis</taxon>
        <taxon>Zoopagomycota</taxon>
        <taxon>Kickxellomycotina</taxon>
        <taxon>Harpellomycetes</taxon>
        <taxon>Harpellales</taxon>
        <taxon>Legeriomycetaceae</taxon>
        <taxon>Smittium</taxon>
    </lineage>
</organism>
<dbReference type="GO" id="GO:0016020">
    <property type="term" value="C:membrane"/>
    <property type="evidence" value="ECO:0007669"/>
    <property type="project" value="UniProtKB-SubCell"/>
</dbReference>
<keyword evidence="4 6" id="KW-0472">Membrane</keyword>
<evidence type="ECO:0000256" key="4">
    <source>
        <dbReference type="ARBA" id="ARBA00023136"/>
    </source>
</evidence>
<evidence type="ECO:0000313" key="9">
    <source>
        <dbReference type="Proteomes" id="UP000245383"/>
    </source>
</evidence>
<dbReference type="Proteomes" id="UP000245383">
    <property type="component" value="Unassembled WGS sequence"/>
</dbReference>
<protein>
    <recommendedName>
        <fullName evidence="5">Cytochrome c oxidase subunit 3</fullName>
    </recommendedName>
</protein>
<evidence type="ECO:0000313" key="8">
    <source>
        <dbReference type="EMBL" id="PVU84920.1"/>
    </source>
</evidence>
<keyword evidence="9" id="KW-1185">Reference proteome</keyword>
<feature type="non-terminal residue" evidence="8">
    <location>
        <position position="63"/>
    </location>
</feature>
<evidence type="ECO:0000259" key="7">
    <source>
        <dbReference type="PROSITE" id="PS50253"/>
    </source>
</evidence>
<feature type="non-terminal residue" evidence="8">
    <location>
        <position position="1"/>
    </location>
</feature>
<dbReference type="STRING" id="133385.A0A2T9XXY0"/>
<comment type="caution">
    <text evidence="8">The sequence shown here is derived from an EMBL/GenBank/DDBJ whole genome shotgun (WGS) entry which is preliminary data.</text>
</comment>
<comment type="function">
    <text evidence="5">Component of the cytochrome c oxidase, the last enzyme in the mitochondrial electron transport chain which drives oxidative phosphorylation. The respiratory chain contains 3 multisubunit complexes succinate dehydrogenase (complex II, CII), ubiquinol-cytochrome c oxidoreductase (cytochrome b-c1 complex, complex III, CIII) and cytochrome c oxidase (complex IV, CIV), that cooperate to transfer electrons derived from NADH and succinate to molecular oxygen, creating an electrochemical gradient over the inner membrane that drives transmembrane transport and the ATP synthase. Cytochrome c oxidase is the component of the respiratory chain that catalyzes the reduction of oxygen to water. Electrons originating from reduced cytochrome c in the intermembrane space (IMS) are transferred via the dinuclear copper A center (CU(A)) of subunit 2 and heme A of subunit 1 to the active site in subunit 1, a binuclear center (BNC) formed by heme A3 and copper B (CU(B)). The BNC reduces molecular oxygen to 2 water molecules using 4 electrons from cytochrome c in the IMS and 4 protons from the mitochondrial matrix.</text>
</comment>
<evidence type="ECO:0000256" key="3">
    <source>
        <dbReference type="ARBA" id="ARBA00022989"/>
    </source>
</evidence>
<feature type="transmembrane region" description="Helical" evidence="6">
    <location>
        <begin position="30"/>
        <end position="47"/>
    </location>
</feature>
<dbReference type="InterPro" id="IPR035973">
    <property type="entry name" value="Cyt_c_oxidase_su3-like_sf"/>
</dbReference>
<dbReference type="InterPro" id="IPR000298">
    <property type="entry name" value="Cyt_c_oxidase-like_su3"/>
</dbReference>
<dbReference type="AlphaFoldDB" id="A0A2T9XXY0"/>
<gene>
    <name evidence="8" type="ORF">BB561_007012</name>
</gene>
<feature type="domain" description="Heme-copper oxidase subunit III family profile" evidence="7">
    <location>
        <begin position="1"/>
        <end position="63"/>
    </location>
</feature>
<dbReference type="SUPFAM" id="SSF81452">
    <property type="entry name" value="Cytochrome c oxidase subunit III-like"/>
    <property type="match status" value="1"/>
</dbReference>